<dbReference type="EMBL" id="JBBXMP010000066">
    <property type="protein sequence ID" value="KAL0064140.1"/>
    <property type="molecule type" value="Genomic_DNA"/>
</dbReference>
<reference evidence="1 2" key="1">
    <citation type="submission" date="2024-05" db="EMBL/GenBank/DDBJ databases">
        <title>A draft genome resource for the thread blight pathogen Marasmius tenuissimus strain MS-2.</title>
        <authorList>
            <person name="Yulfo-Soto G.E."/>
            <person name="Baruah I.K."/>
            <person name="Amoako-Attah I."/>
            <person name="Bukari Y."/>
            <person name="Meinhardt L.W."/>
            <person name="Bailey B.A."/>
            <person name="Cohen S.P."/>
        </authorList>
    </citation>
    <scope>NUCLEOTIDE SEQUENCE [LARGE SCALE GENOMIC DNA]</scope>
    <source>
        <strain evidence="1 2">MS-2</strain>
    </source>
</reference>
<comment type="caution">
    <text evidence="1">The sequence shown here is derived from an EMBL/GenBank/DDBJ whole genome shotgun (WGS) entry which is preliminary data.</text>
</comment>
<evidence type="ECO:0000313" key="1">
    <source>
        <dbReference type="EMBL" id="KAL0064140.1"/>
    </source>
</evidence>
<dbReference type="Proteomes" id="UP001437256">
    <property type="component" value="Unassembled WGS sequence"/>
</dbReference>
<sequence length="224" mass="26508">MTSAYINYIEYSIRRSHKYYSLGEHDIVFEDEESEEILTDEDELRWLQRTNERHADTYLCVHGREPALFEVALPEQFYPDKLFDHSPPRFDYAVALTRSEILRYAFQEKLIPEEKHPEHLYPGLCNMICDHLSNKFDLVRAQKIDWGVPSIDEDLISFNLFSNFESYIPMKKLAKSIAEMKQAFQKIPQWYLSHHNKFRPRYTISKEKFLSVKVPESDSDSASG</sequence>
<protein>
    <submittedName>
        <fullName evidence="1">Uncharacterized protein</fullName>
    </submittedName>
</protein>
<accession>A0ABR2ZR36</accession>
<proteinExistence type="predicted"/>
<gene>
    <name evidence="1" type="ORF">AAF712_008862</name>
</gene>
<organism evidence="1 2">
    <name type="scientific">Marasmius tenuissimus</name>
    <dbReference type="NCBI Taxonomy" id="585030"/>
    <lineage>
        <taxon>Eukaryota</taxon>
        <taxon>Fungi</taxon>
        <taxon>Dikarya</taxon>
        <taxon>Basidiomycota</taxon>
        <taxon>Agaricomycotina</taxon>
        <taxon>Agaricomycetes</taxon>
        <taxon>Agaricomycetidae</taxon>
        <taxon>Agaricales</taxon>
        <taxon>Marasmiineae</taxon>
        <taxon>Marasmiaceae</taxon>
        <taxon>Marasmius</taxon>
    </lineage>
</organism>
<evidence type="ECO:0000313" key="2">
    <source>
        <dbReference type="Proteomes" id="UP001437256"/>
    </source>
</evidence>
<name>A0ABR2ZR36_9AGAR</name>
<keyword evidence="2" id="KW-1185">Reference proteome</keyword>